<feature type="domain" description="Major facilitator superfamily (MFS) profile" evidence="7">
    <location>
        <begin position="87"/>
        <end position="404"/>
    </location>
</feature>
<dbReference type="RefSeq" id="XP_018662505.1">
    <property type="nucleotide sequence ID" value="XM_018804390.1"/>
</dbReference>
<dbReference type="InterPro" id="IPR020846">
    <property type="entry name" value="MFS_dom"/>
</dbReference>
<gene>
    <name evidence="8" type="ORF">TGAM01_v206855</name>
</gene>
<dbReference type="EMBL" id="JPDN02000024">
    <property type="protein sequence ID" value="PON24167.1"/>
    <property type="molecule type" value="Genomic_DNA"/>
</dbReference>
<evidence type="ECO:0000313" key="8">
    <source>
        <dbReference type="EMBL" id="PON24167.1"/>
    </source>
</evidence>
<evidence type="ECO:0000256" key="1">
    <source>
        <dbReference type="ARBA" id="ARBA00004141"/>
    </source>
</evidence>
<evidence type="ECO:0000256" key="4">
    <source>
        <dbReference type="ARBA" id="ARBA00023136"/>
    </source>
</evidence>
<dbReference type="Proteomes" id="UP000054821">
    <property type="component" value="Unassembled WGS sequence"/>
</dbReference>
<keyword evidence="4 6" id="KW-0472">Membrane</keyword>
<dbReference type="PANTHER" id="PTHR23501:SF78">
    <property type="entry name" value="MAJOR FACILITATOR SUPERFAMILY (MFS) PROFILE DOMAIN-CONTAINING PROTEIN-RELATED"/>
    <property type="match status" value="1"/>
</dbReference>
<reference evidence="8 9" key="1">
    <citation type="journal article" date="2016" name="Genome Announc.">
        <title>Draft Whole-Genome Sequence of Trichoderma gamsii T6085, a Promising Biocontrol Agent of Fusarium Head Blight on Wheat.</title>
        <authorList>
            <person name="Baroncelli R."/>
            <person name="Zapparata A."/>
            <person name="Piaggeschi G."/>
            <person name="Sarrocco S."/>
            <person name="Vannacci G."/>
        </authorList>
    </citation>
    <scope>NUCLEOTIDE SEQUENCE [LARGE SCALE GENOMIC DNA]</scope>
    <source>
        <strain evidence="8 9">T6085</strain>
    </source>
</reference>
<feature type="compositionally biased region" description="Polar residues" evidence="5">
    <location>
        <begin position="14"/>
        <end position="24"/>
    </location>
</feature>
<evidence type="ECO:0000256" key="2">
    <source>
        <dbReference type="ARBA" id="ARBA00022692"/>
    </source>
</evidence>
<dbReference type="GO" id="GO:0005886">
    <property type="term" value="C:plasma membrane"/>
    <property type="evidence" value="ECO:0007669"/>
    <property type="project" value="TreeGrafter"/>
</dbReference>
<sequence>MSATILLELTANRSPQNHADTTNDLIGGRMANDISSLPNEREATTTATSQSERLRTVRSRAANAADRPSDEIHDQSSRLPFRRLIAAYLCLSAIYFTSSLDINSVALALPVIARDLGAGSSITWTGTAYLMGQAAFQPLYGRLSDIFGRKPVLMLSVGFLVIGDILCANSHSPAWLYACRAISGIGGGGISSIISIIVSDLVSLKDRGKAIPCGLPDTKDKNSRDIELEMDLLHSTNPGLRLYYSLYGFPAIDNHQWKLESEGKTNRLDGTCSFSGRNYLHAGLVALQAHCPSKDRAVATSTRNLFRMLGSVIGMTIASALQSAVTQAALPDDIPASVLSQVTMGTWRSGTTTWDQGISYAKFKGFQAVFAMEIPFMALCFLGCFGIPSATFGEDNERAERRTT</sequence>
<evidence type="ECO:0000256" key="6">
    <source>
        <dbReference type="SAM" id="Phobius"/>
    </source>
</evidence>
<dbReference type="Pfam" id="PF07690">
    <property type="entry name" value="MFS_1"/>
    <property type="match status" value="1"/>
</dbReference>
<dbReference type="STRING" id="398673.A0A2P4ZIR1"/>
<feature type="transmembrane region" description="Helical" evidence="6">
    <location>
        <begin position="374"/>
        <end position="392"/>
    </location>
</feature>
<proteinExistence type="predicted"/>
<dbReference type="PROSITE" id="PS50850">
    <property type="entry name" value="MFS"/>
    <property type="match status" value="1"/>
</dbReference>
<feature type="compositionally biased region" description="Polar residues" evidence="5">
    <location>
        <begin position="33"/>
        <end position="51"/>
    </location>
</feature>
<keyword evidence="3 6" id="KW-1133">Transmembrane helix</keyword>
<comment type="caution">
    <text evidence="8">The sequence shown here is derived from an EMBL/GenBank/DDBJ whole genome shotgun (WGS) entry which is preliminary data.</text>
</comment>
<evidence type="ECO:0000256" key="3">
    <source>
        <dbReference type="ARBA" id="ARBA00022989"/>
    </source>
</evidence>
<evidence type="ECO:0000256" key="5">
    <source>
        <dbReference type="SAM" id="MobiDB-lite"/>
    </source>
</evidence>
<dbReference type="InterPro" id="IPR036259">
    <property type="entry name" value="MFS_trans_sf"/>
</dbReference>
<dbReference type="SUPFAM" id="SSF103473">
    <property type="entry name" value="MFS general substrate transporter"/>
    <property type="match status" value="1"/>
</dbReference>
<dbReference type="PANTHER" id="PTHR23501">
    <property type="entry name" value="MAJOR FACILITATOR SUPERFAMILY"/>
    <property type="match status" value="1"/>
</dbReference>
<keyword evidence="9" id="KW-1185">Reference proteome</keyword>
<protein>
    <recommendedName>
        <fullName evidence="7">Major facilitator superfamily (MFS) profile domain-containing protein</fullName>
    </recommendedName>
</protein>
<dbReference type="GeneID" id="29984473"/>
<dbReference type="AlphaFoldDB" id="A0A2P4ZIR1"/>
<dbReference type="Gene3D" id="1.20.1720.10">
    <property type="entry name" value="Multidrug resistance protein D"/>
    <property type="match status" value="1"/>
</dbReference>
<evidence type="ECO:0000313" key="9">
    <source>
        <dbReference type="Proteomes" id="UP000054821"/>
    </source>
</evidence>
<keyword evidence="2 6" id="KW-0812">Transmembrane</keyword>
<dbReference type="InterPro" id="IPR011701">
    <property type="entry name" value="MFS"/>
</dbReference>
<feature type="region of interest" description="Disordered" evidence="5">
    <location>
        <begin position="14"/>
        <end position="72"/>
    </location>
</feature>
<organism evidence="8 9">
    <name type="scientific">Trichoderma gamsii</name>
    <dbReference type="NCBI Taxonomy" id="398673"/>
    <lineage>
        <taxon>Eukaryota</taxon>
        <taxon>Fungi</taxon>
        <taxon>Dikarya</taxon>
        <taxon>Ascomycota</taxon>
        <taxon>Pezizomycotina</taxon>
        <taxon>Sordariomycetes</taxon>
        <taxon>Hypocreomycetidae</taxon>
        <taxon>Hypocreales</taxon>
        <taxon>Hypocreaceae</taxon>
        <taxon>Trichoderma</taxon>
    </lineage>
</organism>
<name>A0A2P4ZIR1_9HYPO</name>
<accession>A0A2P4ZIR1</accession>
<comment type="subcellular location">
    <subcellularLocation>
        <location evidence="1">Membrane</location>
        <topology evidence="1">Multi-pass membrane protein</topology>
    </subcellularLocation>
</comment>
<dbReference type="GO" id="GO:0022857">
    <property type="term" value="F:transmembrane transporter activity"/>
    <property type="evidence" value="ECO:0007669"/>
    <property type="project" value="InterPro"/>
</dbReference>
<evidence type="ECO:0000259" key="7">
    <source>
        <dbReference type="PROSITE" id="PS50850"/>
    </source>
</evidence>